<sequence length="163" mass="16963">MISTPVYATGGLWSVASPAIASSEATDEAEMLRMLSLECFSSSAALKVYPCVDKFSATYIIGRARMQSPRPSRQALAPETLIDACGLSVMTPNDISGFGPGAQSSQPALSHFPANYAGRSQVQVPSPSVAPLEAGIPSHTIPPLRNLGKDDDSAAVVIPSSKT</sequence>
<protein>
    <submittedName>
        <fullName evidence="2">Uncharacterized protein</fullName>
    </submittedName>
</protein>
<gene>
    <name evidence="2" type="ORF">AAF712_012258</name>
</gene>
<evidence type="ECO:0000313" key="3">
    <source>
        <dbReference type="Proteomes" id="UP001437256"/>
    </source>
</evidence>
<feature type="region of interest" description="Disordered" evidence="1">
    <location>
        <begin position="123"/>
        <end position="163"/>
    </location>
</feature>
<evidence type="ECO:0000313" key="2">
    <source>
        <dbReference type="EMBL" id="KAL0060923.1"/>
    </source>
</evidence>
<keyword evidence="3" id="KW-1185">Reference proteome</keyword>
<accession>A0ABR2ZHU0</accession>
<comment type="caution">
    <text evidence="2">The sequence shown here is derived from an EMBL/GenBank/DDBJ whole genome shotgun (WGS) entry which is preliminary data.</text>
</comment>
<evidence type="ECO:0000256" key="1">
    <source>
        <dbReference type="SAM" id="MobiDB-lite"/>
    </source>
</evidence>
<dbReference type="EMBL" id="JBBXMP010000156">
    <property type="protein sequence ID" value="KAL0060923.1"/>
    <property type="molecule type" value="Genomic_DNA"/>
</dbReference>
<name>A0ABR2ZHU0_9AGAR</name>
<organism evidence="2 3">
    <name type="scientific">Marasmius tenuissimus</name>
    <dbReference type="NCBI Taxonomy" id="585030"/>
    <lineage>
        <taxon>Eukaryota</taxon>
        <taxon>Fungi</taxon>
        <taxon>Dikarya</taxon>
        <taxon>Basidiomycota</taxon>
        <taxon>Agaricomycotina</taxon>
        <taxon>Agaricomycetes</taxon>
        <taxon>Agaricomycetidae</taxon>
        <taxon>Agaricales</taxon>
        <taxon>Marasmiineae</taxon>
        <taxon>Marasmiaceae</taxon>
        <taxon>Marasmius</taxon>
    </lineage>
</organism>
<proteinExistence type="predicted"/>
<dbReference type="Proteomes" id="UP001437256">
    <property type="component" value="Unassembled WGS sequence"/>
</dbReference>
<reference evidence="2 3" key="1">
    <citation type="submission" date="2024-05" db="EMBL/GenBank/DDBJ databases">
        <title>A draft genome resource for the thread blight pathogen Marasmius tenuissimus strain MS-2.</title>
        <authorList>
            <person name="Yulfo-Soto G.E."/>
            <person name="Baruah I.K."/>
            <person name="Amoako-Attah I."/>
            <person name="Bukari Y."/>
            <person name="Meinhardt L.W."/>
            <person name="Bailey B.A."/>
            <person name="Cohen S.P."/>
        </authorList>
    </citation>
    <scope>NUCLEOTIDE SEQUENCE [LARGE SCALE GENOMIC DNA]</scope>
    <source>
        <strain evidence="2 3">MS-2</strain>
    </source>
</reference>